<proteinExistence type="inferred from homology"/>
<organism evidence="6 7">
    <name type="scientific">Saccharibacillus alkalitolerans</name>
    <dbReference type="NCBI Taxonomy" id="2705290"/>
    <lineage>
        <taxon>Bacteria</taxon>
        <taxon>Bacillati</taxon>
        <taxon>Bacillota</taxon>
        <taxon>Bacilli</taxon>
        <taxon>Bacillales</taxon>
        <taxon>Paenibacillaceae</taxon>
        <taxon>Saccharibacillus</taxon>
    </lineage>
</organism>
<dbReference type="PROSITE" id="PS00211">
    <property type="entry name" value="ABC_TRANSPORTER_1"/>
    <property type="match status" value="1"/>
</dbReference>
<feature type="domain" description="ABC transporter" evidence="5">
    <location>
        <begin position="19"/>
        <end position="252"/>
    </location>
</feature>
<evidence type="ECO:0000313" key="6">
    <source>
        <dbReference type="EMBL" id="NGZ76250.1"/>
    </source>
</evidence>
<dbReference type="SUPFAM" id="SSF52540">
    <property type="entry name" value="P-loop containing nucleoside triphosphate hydrolases"/>
    <property type="match status" value="1"/>
</dbReference>
<dbReference type="CDD" id="cd03268">
    <property type="entry name" value="ABC_BcrA_bacitracin_resist"/>
    <property type="match status" value="1"/>
</dbReference>
<dbReference type="InterPro" id="IPR017871">
    <property type="entry name" value="ABC_transporter-like_CS"/>
</dbReference>
<keyword evidence="4 6" id="KW-0067">ATP-binding</keyword>
<dbReference type="InterPro" id="IPR003439">
    <property type="entry name" value="ABC_transporter-like_ATP-bd"/>
</dbReference>
<dbReference type="Proteomes" id="UP000800303">
    <property type="component" value="Unassembled WGS sequence"/>
</dbReference>
<accession>A0ABX0F736</accession>
<keyword evidence="3" id="KW-0547">Nucleotide-binding</keyword>
<dbReference type="Gene3D" id="3.40.50.300">
    <property type="entry name" value="P-loop containing nucleotide triphosphate hydrolases"/>
    <property type="match status" value="1"/>
</dbReference>
<sequence length="256" mass="28628">MQDKRAGRVVIPQTEHPLVEIGNVTKKVRRRTLLKDVSFNVEQGEICGLLGPNGAGKTTLIRVMTGLIRPDSGDVFIGGSSVVRQRENAAAHIGAIVESPIFFPYMTGRDNLENLALLHPNLPDRKARRKRVNEVLEIVRMDKRADEKVKTYSLGMKQRLGIAQALLGDPELLILDEPANGLDPMGIRELRELILRLKHEFGKTVLVSSHLLDELQKICDRIVVIREGERVFAGSREEMIGRHAGLEEAFVEMMTT</sequence>
<dbReference type="PANTHER" id="PTHR43335">
    <property type="entry name" value="ABC TRANSPORTER, ATP-BINDING PROTEIN"/>
    <property type="match status" value="1"/>
</dbReference>
<evidence type="ECO:0000256" key="3">
    <source>
        <dbReference type="ARBA" id="ARBA00022741"/>
    </source>
</evidence>
<dbReference type="SMART" id="SM00382">
    <property type="entry name" value="AAA"/>
    <property type="match status" value="1"/>
</dbReference>
<protein>
    <submittedName>
        <fullName evidence="6">ABC transporter ATP-binding protein</fullName>
    </submittedName>
</protein>
<evidence type="ECO:0000256" key="2">
    <source>
        <dbReference type="ARBA" id="ARBA00022448"/>
    </source>
</evidence>
<dbReference type="RefSeq" id="WP_166275587.1">
    <property type="nucleotide sequence ID" value="NZ_JAAFGS010000004.1"/>
</dbReference>
<dbReference type="PROSITE" id="PS50893">
    <property type="entry name" value="ABC_TRANSPORTER_2"/>
    <property type="match status" value="1"/>
</dbReference>
<dbReference type="InterPro" id="IPR003593">
    <property type="entry name" value="AAA+_ATPase"/>
</dbReference>
<gene>
    <name evidence="6" type="ORF">GYN08_13050</name>
</gene>
<dbReference type="GO" id="GO:0005524">
    <property type="term" value="F:ATP binding"/>
    <property type="evidence" value="ECO:0007669"/>
    <property type="project" value="UniProtKB-KW"/>
</dbReference>
<comment type="similarity">
    <text evidence="1">Belongs to the ABC transporter superfamily.</text>
</comment>
<reference evidence="6 7" key="1">
    <citation type="submission" date="2020-01" db="EMBL/GenBank/DDBJ databases">
        <title>Polyphasic characterisation and genomic insights into a novel alkali tolerant bacterium VR-M41.</title>
        <authorList>
            <person name="Vemuluri V.R."/>
        </authorList>
    </citation>
    <scope>NUCLEOTIDE SEQUENCE [LARGE SCALE GENOMIC DNA]</scope>
    <source>
        <strain evidence="6 7">VR-M41</strain>
    </source>
</reference>
<evidence type="ECO:0000256" key="1">
    <source>
        <dbReference type="ARBA" id="ARBA00005417"/>
    </source>
</evidence>
<evidence type="ECO:0000313" key="7">
    <source>
        <dbReference type="Proteomes" id="UP000800303"/>
    </source>
</evidence>
<keyword evidence="7" id="KW-1185">Reference proteome</keyword>
<evidence type="ECO:0000256" key="4">
    <source>
        <dbReference type="ARBA" id="ARBA00022840"/>
    </source>
</evidence>
<dbReference type="PANTHER" id="PTHR43335:SF4">
    <property type="entry name" value="ABC TRANSPORTER, ATP-BINDING PROTEIN"/>
    <property type="match status" value="1"/>
</dbReference>
<dbReference type="EMBL" id="JAAFGS010000004">
    <property type="protein sequence ID" value="NGZ76250.1"/>
    <property type="molecule type" value="Genomic_DNA"/>
</dbReference>
<name>A0ABX0F736_9BACL</name>
<dbReference type="InterPro" id="IPR027417">
    <property type="entry name" value="P-loop_NTPase"/>
</dbReference>
<evidence type="ECO:0000259" key="5">
    <source>
        <dbReference type="PROSITE" id="PS50893"/>
    </source>
</evidence>
<keyword evidence="2" id="KW-0813">Transport</keyword>
<dbReference type="Pfam" id="PF00005">
    <property type="entry name" value="ABC_tran"/>
    <property type="match status" value="1"/>
</dbReference>
<comment type="caution">
    <text evidence="6">The sequence shown here is derived from an EMBL/GenBank/DDBJ whole genome shotgun (WGS) entry which is preliminary data.</text>
</comment>